<reference evidence="4" key="1">
    <citation type="submission" date="2023-08" db="EMBL/GenBank/DDBJ databases">
        <title>Pelteobagrus vachellii genome.</title>
        <authorList>
            <person name="Liu H."/>
        </authorList>
    </citation>
    <scope>NUCLEOTIDE SEQUENCE</scope>
    <source>
        <strain evidence="4">PRFRI_2022a</strain>
        <tissue evidence="4">Muscle</tissue>
    </source>
</reference>
<dbReference type="GO" id="GO:0006955">
    <property type="term" value="P:immune response"/>
    <property type="evidence" value="ECO:0007669"/>
    <property type="project" value="InterPro"/>
</dbReference>
<evidence type="ECO:0000256" key="1">
    <source>
        <dbReference type="ARBA" id="ARBA00022514"/>
    </source>
</evidence>
<dbReference type="InterPro" id="IPR036048">
    <property type="entry name" value="Interleukin_8-like_sf"/>
</dbReference>
<proteinExistence type="predicted"/>
<evidence type="ECO:0000259" key="3">
    <source>
        <dbReference type="Pfam" id="PF00048"/>
    </source>
</evidence>
<accession>A0AA88NPW4</accession>
<keyword evidence="2" id="KW-0732">Signal</keyword>
<sequence>MNFSQKMRSLAVLTIFVCIANTVASEKESVCCKEVSSKKVTVPITGFKLQPPRPPCVKAVIFFTAEGAVCSHWKENWVRKKVIELRQLQATEKSLKMSATTTTPQTANSTYNFNSTLNS</sequence>
<dbReference type="InterPro" id="IPR001811">
    <property type="entry name" value="Chemokine_IL8-like_dom"/>
</dbReference>
<comment type="caution">
    <text evidence="4">The sequence shown here is derived from an EMBL/GenBank/DDBJ whole genome shotgun (WGS) entry which is preliminary data.</text>
</comment>
<feature type="chain" id="PRO_5041688269" description="Chemokine interleukin-8-like domain-containing protein" evidence="2">
    <location>
        <begin position="26"/>
        <end position="119"/>
    </location>
</feature>
<feature type="signal peptide" evidence="2">
    <location>
        <begin position="1"/>
        <end position="25"/>
    </location>
</feature>
<dbReference type="AlphaFoldDB" id="A0AA88NPW4"/>
<feature type="domain" description="Chemokine interleukin-8-like" evidence="3">
    <location>
        <begin position="30"/>
        <end position="82"/>
    </location>
</feature>
<keyword evidence="1" id="KW-0202">Cytokine</keyword>
<dbReference type="Pfam" id="PF00048">
    <property type="entry name" value="IL8"/>
    <property type="match status" value="1"/>
</dbReference>
<protein>
    <recommendedName>
        <fullName evidence="3">Chemokine interleukin-8-like domain-containing protein</fullName>
    </recommendedName>
</protein>
<evidence type="ECO:0000313" key="5">
    <source>
        <dbReference type="Proteomes" id="UP001187315"/>
    </source>
</evidence>
<evidence type="ECO:0000256" key="2">
    <source>
        <dbReference type="SAM" id="SignalP"/>
    </source>
</evidence>
<dbReference type="GO" id="GO:0008009">
    <property type="term" value="F:chemokine activity"/>
    <property type="evidence" value="ECO:0007669"/>
    <property type="project" value="InterPro"/>
</dbReference>
<dbReference type="EMBL" id="JAVHJS010000004">
    <property type="protein sequence ID" value="KAK2860965.1"/>
    <property type="molecule type" value="Genomic_DNA"/>
</dbReference>
<name>A0AA88NPW4_TACVA</name>
<dbReference type="Proteomes" id="UP001187315">
    <property type="component" value="Unassembled WGS sequence"/>
</dbReference>
<evidence type="ECO:0000313" key="4">
    <source>
        <dbReference type="EMBL" id="KAK2860965.1"/>
    </source>
</evidence>
<dbReference type="SUPFAM" id="SSF54117">
    <property type="entry name" value="Interleukin 8-like chemokines"/>
    <property type="match status" value="1"/>
</dbReference>
<dbReference type="Gene3D" id="2.40.50.40">
    <property type="match status" value="1"/>
</dbReference>
<organism evidence="4 5">
    <name type="scientific">Tachysurus vachellii</name>
    <name type="common">Darkbarbel catfish</name>
    <name type="synonym">Pelteobagrus vachellii</name>
    <dbReference type="NCBI Taxonomy" id="175792"/>
    <lineage>
        <taxon>Eukaryota</taxon>
        <taxon>Metazoa</taxon>
        <taxon>Chordata</taxon>
        <taxon>Craniata</taxon>
        <taxon>Vertebrata</taxon>
        <taxon>Euteleostomi</taxon>
        <taxon>Actinopterygii</taxon>
        <taxon>Neopterygii</taxon>
        <taxon>Teleostei</taxon>
        <taxon>Ostariophysi</taxon>
        <taxon>Siluriformes</taxon>
        <taxon>Bagridae</taxon>
        <taxon>Tachysurus</taxon>
    </lineage>
</organism>
<gene>
    <name evidence="4" type="ORF">Q7C36_005131</name>
</gene>
<dbReference type="GO" id="GO:0005615">
    <property type="term" value="C:extracellular space"/>
    <property type="evidence" value="ECO:0007669"/>
    <property type="project" value="UniProtKB-KW"/>
</dbReference>
<keyword evidence="5" id="KW-1185">Reference proteome</keyword>